<evidence type="ECO:0000256" key="8">
    <source>
        <dbReference type="ARBA" id="ARBA00023136"/>
    </source>
</evidence>
<dbReference type="InterPro" id="IPR013785">
    <property type="entry name" value="Aldolase_TIM"/>
</dbReference>
<feature type="domain" description="Dihydroorotate dehydrogenase catalytic" evidence="10">
    <location>
        <begin position="49"/>
        <end position="332"/>
    </location>
</feature>
<dbReference type="Proteomes" id="UP000380386">
    <property type="component" value="Unassembled WGS sequence"/>
</dbReference>
<dbReference type="GO" id="GO:0005737">
    <property type="term" value="C:cytoplasm"/>
    <property type="evidence" value="ECO:0007669"/>
    <property type="project" value="InterPro"/>
</dbReference>
<reference evidence="11 12" key="1">
    <citation type="journal article" date="2019" name="Syst. Appl. Microbiol.">
        <title>Polyphasic characterization of two novel Lactobacillus spp. isolated from blown salami packages: Description of Lactobacillus halodurans sp. nov. and Lactobacillus salsicarnum sp. nov.</title>
        <authorList>
            <person name="Schuster J.A."/>
            <person name="Klingl A."/>
            <person name="Vogel R.F."/>
            <person name="Ehrmann M.A."/>
        </authorList>
    </citation>
    <scope>NUCLEOTIDE SEQUENCE [LARGE SCALE GENOMIC DNA]</scope>
    <source>
        <strain evidence="11 12">TMW 1.2118</strain>
    </source>
</reference>
<keyword evidence="6" id="KW-0665">Pyrimidine biosynthesis</keyword>
<gene>
    <name evidence="11" type="ORF">FHL02_04705</name>
</gene>
<proteinExistence type="predicted"/>
<dbReference type="EMBL" id="VDFM01000003">
    <property type="protein sequence ID" value="MQS52319.1"/>
    <property type="molecule type" value="Genomic_DNA"/>
</dbReference>
<dbReference type="PANTHER" id="PTHR48109:SF4">
    <property type="entry name" value="DIHYDROOROTATE DEHYDROGENASE (QUINONE), MITOCHONDRIAL"/>
    <property type="match status" value="1"/>
</dbReference>
<dbReference type="GO" id="GO:0106430">
    <property type="term" value="F:dihydroorotate dehydrogenase (quinone) activity"/>
    <property type="evidence" value="ECO:0007669"/>
    <property type="project" value="UniProtKB-EC"/>
</dbReference>
<evidence type="ECO:0000313" key="11">
    <source>
        <dbReference type="EMBL" id="MQS52319.1"/>
    </source>
</evidence>
<keyword evidence="7 11" id="KW-0560">Oxidoreductase</keyword>
<dbReference type="NCBIfam" id="TIGR01036">
    <property type="entry name" value="pyrD_sub2"/>
    <property type="match status" value="1"/>
</dbReference>
<dbReference type="OrthoDB" id="9802377at2"/>
<dbReference type="InterPro" id="IPR005720">
    <property type="entry name" value="Dihydroorotate_DH_cat"/>
</dbReference>
<dbReference type="CDD" id="cd04738">
    <property type="entry name" value="DHOD_2_like"/>
    <property type="match status" value="1"/>
</dbReference>
<evidence type="ECO:0000256" key="5">
    <source>
        <dbReference type="ARBA" id="ARBA00022643"/>
    </source>
</evidence>
<dbReference type="InterPro" id="IPR005719">
    <property type="entry name" value="Dihydroorotate_DH_2"/>
</dbReference>
<evidence type="ECO:0000313" key="12">
    <source>
        <dbReference type="Proteomes" id="UP000380386"/>
    </source>
</evidence>
<comment type="pathway">
    <text evidence="3">Pyrimidine metabolism; UMP biosynthesis via de novo pathway.</text>
</comment>
<name>A0A5P0ZH17_9LACO</name>
<dbReference type="UniPathway" id="UPA00070"/>
<dbReference type="Gene3D" id="3.20.20.70">
    <property type="entry name" value="Aldolase class I"/>
    <property type="match status" value="1"/>
</dbReference>
<protein>
    <recommendedName>
        <fullName evidence="9">Dihydroorotate dehydrogenase (quinone)</fullName>
        <ecNumber evidence="9">1.3.5.2</ecNumber>
    </recommendedName>
</protein>
<evidence type="ECO:0000256" key="6">
    <source>
        <dbReference type="ARBA" id="ARBA00022975"/>
    </source>
</evidence>
<evidence type="ECO:0000256" key="2">
    <source>
        <dbReference type="ARBA" id="ARBA00003125"/>
    </source>
</evidence>
<dbReference type="NCBIfam" id="NF003652">
    <property type="entry name" value="PRK05286.2-5"/>
    <property type="match status" value="1"/>
</dbReference>
<dbReference type="PANTHER" id="PTHR48109">
    <property type="entry name" value="DIHYDROOROTATE DEHYDROGENASE (QUINONE), MITOCHONDRIAL-RELATED"/>
    <property type="match status" value="1"/>
</dbReference>
<dbReference type="GO" id="GO:0044205">
    <property type="term" value="P:'de novo' UMP biosynthetic process"/>
    <property type="evidence" value="ECO:0007669"/>
    <property type="project" value="UniProtKB-UniPathway"/>
</dbReference>
<keyword evidence="8" id="KW-0472">Membrane</keyword>
<dbReference type="GO" id="GO:0016020">
    <property type="term" value="C:membrane"/>
    <property type="evidence" value="ECO:0007669"/>
    <property type="project" value="InterPro"/>
</dbReference>
<accession>A0A5P0ZH17</accession>
<sequence>MDWYQMARPLIFAVDPEIDHHLVANGLKIFNRRSKLLSTMFYSKNRESLGVDVKGVHFSSPIGIAAGFDKNGQFFNSLGGLGAGFVEVGSVTRNPQNGNPKKRIFRLPEDQAIINRMGLNNDGVEVVKERLADCKHDTAIGISIAPGHGLTTDQMVQEMVDDVEIIHDQADYVALNLSCPNQVGVMSLQKSDILIDLLGKISNLMIDEPVFCKFSSDLTSDELLSILSETSHLMDGVILSNTSTNRDNLHSKNKFEKGGLSGKPLLKKSLGLTKAVFTKYGDELPVIFSGGVFTTEDAQAALNAGAVLVQVYTGFIYNGPSQIEHINRGLSENKILKFVK</sequence>
<dbReference type="InterPro" id="IPR012135">
    <property type="entry name" value="Dihydroorotate_DH_1_2"/>
</dbReference>
<evidence type="ECO:0000256" key="9">
    <source>
        <dbReference type="NCBIfam" id="TIGR01036"/>
    </source>
</evidence>
<dbReference type="Pfam" id="PF01180">
    <property type="entry name" value="DHO_dh"/>
    <property type="match status" value="1"/>
</dbReference>
<comment type="caution">
    <text evidence="11">The sequence shown here is derived from an EMBL/GenBank/DDBJ whole genome shotgun (WGS) entry which is preliminary data.</text>
</comment>
<organism evidence="11 12">
    <name type="scientific">Companilactobacillus mishanensis</name>
    <dbReference type="NCBI Taxonomy" id="2486008"/>
    <lineage>
        <taxon>Bacteria</taxon>
        <taxon>Bacillati</taxon>
        <taxon>Bacillota</taxon>
        <taxon>Bacilli</taxon>
        <taxon>Lactobacillales</taxon>
        <taxon>Lactobacillaceae</taxon>
        <taxon>Companilactobacillus</taxon>
    </lineage>
</organism>
<keyword evidence="5" id="KW-0288">FMN</keyword>
<dbReference type="SUPFAM" id="SSF51395">
    <property type="entry name" value="FMN-linked oxidoreductases"/>
    <property type="match status" value="1"/>
</dbReference>
<evidence type="ECO:0000256" key="1">
    <source>
        <dbReference type="ARBA" id="ARBA00001917"/>
    </source>
</evidence>
<dbReference type="EC" id="1.3.5.2" evidence="9"/>
<dbReference type="RefSeq" id="WP_153382724.1">
    <property type="nucleotide sequence ID" value="NZ_VDFM01000003.1"/>
</dbReference>
<dbReference type="AlphaFoldDB" id="A0A5P0ZH17"/>
<evidence type="ECO:0000259" key="10">
    <source>
        <dbReference type="Pfam" id="PF01180"/>
    </source>
</evidence>
<evidence type="ECO:0000256" key="3">
    <source>
        <dbReference type="ARBA" id="ARBA00004725"/>
    </source>
</evidence>
<dbReference type="GO" id="GO:0006207">
    <property type="term" value="P:'de novo' pyrimidine nucleobase biosynthetic process"/>
    <property type="evidence" value="ECO:0007669"/>
    <property type="project" value="UniProtKB-UniRule"/>
</dbReference>
<evidence type="ECO:0000256" key="7">
    <source>
        <dbReference type="ARBA" id="ARBA00023002"/>
    </source>
</evidence>
<dbReference type="PIRSF" id="PIRSF000164">
    <property type="entry name" value="DHO_oxidase"/>
    <property type="match status" value="1"/>
</dbReference>
<comment type="function">
    <text evidence="2">Catalyzes the conversion of dihydroorotate to orotate with quinone as electron acceptor.</text>
</comment>
<evidence type="ECO:0000256" key="4">
    <source>
        <dbReference type="ARBA" id="ARBA00022630"/>
    </source>
</evidence>
<dbReference type="InterPro" id="IPR050074">
    <property type="entry name" value="DHO_dehydrogenase"/>
</dbReference>
<comment type="cofactor">
    <cofactor evidence="1">
        <name>FMN</name>
        <dbReference type="ChEBI" id="CHEBI:58210"/>
    </cofactor>
</comment>
<keyword evidence="4" id="KW-0285">Flavoprotein</keyword>